<feature type="transmembrane region" description="Helical" evidence="1">
    <location>
        <begin position="181"/>
        <end position="198"/>
    </location>
</feature>
<keyword evidence="1" id="KW-0472">Membrane</keyword>
<evidence type="ECO:0000313" key="2">
    <source>
        <dbReference type="EMBL" id="MFD1935669.1"/>
    </source>
</evidence>
<feature type="transmembrane region" description="Helical" evidence="1">
    <location>
        <begin position="97"/>
        <end position="123"/>
    </location>
</feature>
<gene>
    <name evidence="2" type="ORF">ACFSKW_29785</name>
</gene>
<protein>
    <recommendedName>
        <fullName evidence="4">DUF4386 family protein</fullName>
    </recommendedName>
</protein>
<reference evidence="3" key="1">
    <citation type="journal article" date="2019" name="Int. J. Syst. Evol. Microbiol.">
        <title>The Global Catalogue of Microorganisms (GCM) 10K type strain sequencing project: providing services to taxonomists for standard genome sequencing and annotation.</title>
        <authorList>
            <consortium name="The Broad Institute Genomics Platform"/>
            <consortium name="The Broad Institute Genome Sequencing Center for Infectious Disease"/>
            <person name="Wu L."/>
            <person name="Ma J."/>
        </authorList>
    </citation>
    <scope>NUCLEOTIDE SEQUENCE [LARGE SCALE GENOMIC DNA]</scope>
    <source>
        <strain evidence="3">ICMP 6774ER</strain>
    </source>
</reference>
<dbReference type="Proteomes" id="UP001597368">
    <property type="component" value="Unassembled WGS sequence"/>
</dbReference>
<proteinExistence type="predicted"/>
<dbReference type="RefSeq" id="WP_379575786.1">
    <property type="nucleotide sequence ID" value="NZ_JBHUFV010000046.1"/>
</dbReference>
<feature type="transmembrane region" description="Helical" evidence="1">
    <location>
        <begin position="153"/>
        <end position="174"/>
    </location>
</feature>
<organism evidence="2 3">
    <name type="scientific">Nonomuraea mangrovi</name>
    <dbReference type="NCBI Taxonomy" id="2316207"/>
    <lineage>
        <taxon>Bacteria</taxon>
        <taxon>Bacillati</taxon>
        <taxon>Actinomycetota</taxon>
        <taxon>Actinomycetes</taxon>
        <taxon>Streptosporangiales</taxon>
        <taxon>Streptosporangiaceae</taxon>
        <taxon>Nonomuraea</taxon>
    </lineage>
</organism>
<sequence length="234" mass="25048">MGDRMQGSADPPAKSLRTPRAAGAAGILAALMLGGAMVLVRLAFPDRPLDAAEYLADTSSHRALRVALVLLPYGGIFFLWFMGALRDSIGAREDRFFATVFFGAGLLYVAMLLVFGATAGAYLDTIEEMKAAGQPGNLHHFGRYLTFTLLAEYAPRMAAVFTLTATTIATRLGIFPRWLSALGYLAGLVLLLVVRTVVWTEMLFPVWVLAVGCFLLGAPPAGNGVRLTAKIPNP</sequence>
<dbReference type="EMBL" id="JBHUFV010000046">
    <property type="protein sequence ID" value="MFD1935669.1"/>
    <property type="molecule type" value="Genomic_DNA"/>
</dbReference>
<accession>A0ABW4T5F1</accession>
<keyword evidence="3" id="KW-1185">Reference proteome</keyword>
<comment type="caution">
    <text evidence="2">The sequence shown here is derived from an EMBL/GenBank/DDBJ whole genome shotgun (WGS) entry which is preliminary data.</text>
</comment>
<keyword evidence="1" id="KW-0812">Transmembrane</keyword>
<name>A0ABW4T5F1_9ACTN</name>
<feature type="transmembrane region" description="Helical" evidence="1">
    <location>
        <begin position="204"/>
        <end position="222"/>
    </location>
</feature>
<evidence type="ECO:0000313" key="3">
    <source>
        <dbReference type="Proteomes" id="UP001597368"/>
    </source>
</evidence>
<feature type="transmembrane region" description="Helical" evidence="1">
    <location>
        <begin position="64"/>
        <end position="85"/>
    </location>
</feature>
<feature type="transmembrane region" description="Helical" evidence="1">
    <location>
        <begin position="21"/>
        <end position="44"/>
    </location>
</feature>
<evidence type="ECO:0008006" key="4">
    <source>
        <dbReference type="Google" id="ProtNLM"/>
    </source>
</evidence>
<keyword evidence="1" id="KW-1133">Transmembrane helix</keyword>
<evidence type="ECO:0000256" key="1">
    <source>
        <dbReference type="SAM" id="Phobius"/>
    </source>
</evidence>